<gene>
    <name evidence="3" type="ORF">AL072_00985</name>
</gene>
<evidence type="ECO:0000256" key="2">
    <source>
        <dbReference type="SAM" id="MobiDB-lite"/>
    </source>
</evidence>
<reference evidence="3 4" key="2">
    <citation type="journal article" date="2016" name="Genome Announc.">
        <title>Complete Genome Sequence of a Strain of Azospirillum thiophilum Isolated from a Sulfide Spring.</title>
        <authorList>
            <person name="Fomenkov A."/>
            <person name="Vincze T."/>
            <person name="Grabovich M."/>
            <person name="Anton B.P."/>
            <person name="Dubinina G."/>
            <person name="Orlova M."/>
            <person name="Belousova E."/>
            <person name="Roberts R.J."/>
        </authorList>
    </citation>
    <scope>NUCLEOTIDE SEQUENCE [LARGE SCALE GENOMIC DNA]</scope>
    <source>
        <strain evidence="3 4">BV-S</strain>
    </source>
</reference>
<dbReference type="PANTHER" id="PTHR28524">
    <property type="entry name" value="SUCCINATE DEHYDROGENASE ASSEMBLY FACTOR 4, MITOCHONDRIAL"/>
    <property type="match status" value="1"/>
</dbReference>
<sequence length="73" mass="7770">MDRMTDQTRPAPTAADADTDAAKVAAEKTDATDAPDTTEAKGPEQKPGEIGGPKGPEPTRYGDWEFKGRCSDF</sequence>
<keyword evidence="4" id="KW-1185">Reference proteome</keyword>
<dbReference type="Proteomes" id="UP000069935">
    <property type="component" value="Chromosome 1"/>
</dbReference>
<comment type="similarity">
    <text evidence="1">Belongs to the SDHAF4 family.</text>
</comment>
<dbReference type="EMBL" id="CP012401">
    <property type="protein sequence ID" value="ALG69728.1"/>
    <property type="molecule type" value="Genomic_DNA"/>
</dbReference>
<protein>
    <recommendedName>
        <fullName evidence="5">DUF1674 domain-containing protein</fullName>
    </recommendedName>
</protein>
<evidence type="ECO:0008006" key="5">
    <source>
        <dbReference type="Google" id="ProtNLM"/>
    </source>
</evidence>
<reference evidence="4" key="1">
    <citation type="submission" date="2015-08" db="EMBL/GenBank/DDBJ databases">
        <title>Complete Genome Sequence of Azospirillum thiophilum BV-S.</title>
        <authorList>
            <person name="Fomenkov A."/>
            <person name="Vincze T."/>
            <person name="Grabovich M."/>
            <person name="Dubinina G."/>
            <person name="Orlova M."/>
            <person name="Belousova E."/>
            <person name="Roberts R.J."/>
        </authorList>
    </citation>
    <scope>NUCLEOTIDE SEQUENCE [LARGE SCALE GENOMIC DNA]</scope>
    <source>
        <strain evidence="4">BV-S</strain>
    </source>
</reference>
<feature type="compositionally biased region" description="Basic and acidic residues" evidence="2">
    <location>
        <begin position="60"/>
        <end position="73"/>
    </location>
</feature>
<dbReference type="KEGG" id="ati:AL072_00985"/>
<name>A0AAC8ZT05_9PROT</name>
<feature type="region of interest" description="Disordered" evidence="2">
    <location>
        <begin position="1"/>
        <end position="73"/>
    </location>
</feature>
<proteinExistence type="inferred from homology"/>
<evidence type="ECO:0000313" key="3">
    <source>
        <dbReference type="EMBL" id="ALG69728.1"/>
    </source>
</evidence>
<dbReference type="AlphaFoldDB" id="A0AAC8ZT05"/>
<organism evidence="3 4">
    <name type="scientific">Azospirillum thiophilum</name>
    <dbReference type="NCBI Taxonomy" id="528244"/>
    <lineage>
        <taxon>Bacteria</taxon>
        <taxon>Pseudomonadati</taxon>
        <taxon>Pseudomonadota</taxon>
        <taxon>Alphaproteobacteria</taxon>
        <taxon>Rhodospirillales</taxon>
        <taxon>Azospirillaceae</taxon>
        <taxon>Azospirillum</taxon>
    </lineage>
</organism>
<dbReference type="PANTHER" id="PTHR28524:SF3">
    <property type="entry name" value="SUCCINATE DEHYDROGENASE ASSEMBLY FACTOR 4, MITOCHONDRIAL"/>
    <property type="match status" value="1"/>
</dbReference>
<dbReference type="InterPro" id="IPR012875">
    <property type="entry name" value="SDHF4"/>
</dbReference>
<evidence type="ECO:0000256" key="1">
    <source>
        <dbReference type="ARBA" id="ARBA00005701"/>
    </source>
</evidence>
<dbReference type="Pfam" id="PF07896">
    <property type="entry name" value="DUF1674"/>
    <property type="match status" value="1"/>
</dbReference>
<feature type="compositionally biased region" description="Low complexity" evidence="2">
    <location>
        <begin position="7"/>
        <end position="16"/>
    </location>
</feature>
<accession>A0AAC8ZT05</accession>
<evidence type="ECO:0000313" key="4">
    <source>
        <dbReference type="Proteomes" id="UP000069935"/>
    </source>
</evidence>
<feature type="compositionally biased region" description="Basic and acidic residues" evidence="2">
    <location>
        <begin position="38"/>
        <end position="47"/>
    </location>
</feature>